<feature type="coiled-coil region" evidence="9">
    <location>
        <begin position="128"/>
        <end position="193"/>
    </location>
</feature>
<dbReference type="GO" id="GO:0005874">
    <property type="term" value="C:microtubule"/>
    <property type="evidence" value="ECO:0007669"/>
    <property type="project" value="UniProtKB-KW"/>
</dbReference>
<dbReference type="InterPro" id="IPR025913">
    <property type="entry name" value="Cep57_CLD"/>
</dbReference>
<dbReference type="GO" id="GO:0008017">
    <property type="term" value="F:microtubule binding"/>
    <property type="evidence" value="ECO:0007669"/>
    <property type="project" value="InterPro"/>
</dbReference>
<organism evidence="12 13">
    <name type="scientific">Varanus komodoensis</name>
    <name type="common">Komodo dragon</name>
    <dbReference type="NCBI Taxonomy" id="61221"/>
    <lineage>
        <taxon>Eukaryota</taxon>
        <taxon>Metazoa</taxon>
        <taxon>Chordata</taxon>
        <taxon>Craniata</taxon>
        <taxon>Vertebrata</taxon>
        <taxon>Euteleostomi</taxon>
        <taxon>Lepidosauria</taxon>
        <taxon>Squamata</taxon>
        <taxon>Bifurcata</taxon>
        <taxon>Unidentata</taxon>
        <taxon>Episquamata</taxon>
        <taxon>Toxicofera</taxon>
        <taxon>Anguimorpha</taxon>
        <taxon>Paleoanguimorpha</taxon>
        <taxon>Varanoidea</taxon>
        <taxon>Varanidae</taxon>
        <taxon>Varanus</taxon>
    </lineage>
</organism>
<evidence type="ECO:0000256" key="9">
    <source>
        <dbReference type="SAM" id="Coils"/>
    </source>
</evidence>
<evidence type="ECO:0000256" key="8">
    <source>
        <dbReference type="ARBA" id="ARBA00042578"/>
    </source>
</evidence>
<keyword evidence="6" id="KW-0206">Cytoskeleton</keyword>
<keyword evidence="5 9" id="KW-0175">Coiled coil</keyword>
<dbReference type="Ensembl" id="ENSVKKT00000007803.1">
    <property type="protein sequence ID" value="ENSVKKP00000007603.1"/>
    <property type="gene ID" value="ENSVKKG00000005422.1"/>
</dbReference>
<evidence type="ECO:0000256" key="1">
    <source>
        <dbReference type="ARBA" id="ARBA00004300"/>
    </source>
</evidence>
<dbReference type="InterPro" id="IPR051756">
    <property type="entry name" value="Centrosomal_MT-associated"/>
</dbReference>
<keyword evidence="3" id="KW-0963">Cytoplasm</keyword>
<dbReference type="Gene3D" id="1.20.58.90">
    <property type="match status" value="1"/>
</dbReference>
<evidence type="ECO:0000259" key="10">
    <source>
        <dbReference type="Pfam" id="PF06657"/>
    </source>
</evidence>
<evidence type="ECO:0000259" key="11">
    <source>
        <dbReference type="Pfam" id="PF14073"/>
    </source>
</evidence>
<proteinExistence type="inferred from homology"/>
<sequence length="397" mass="45632">MLPSPDCKKGGENKDGRGPTWIIGLVTCSSALVAALKTLQQKIHRLELERSQAEHDLSCLTREAAQYKMALRHESNEKDVTHQELMQARKDVSTQLGTVQSRCSLLEKQLDYMRKMVVSAEVEKKLILEQQTQLQKEKEKNQVELRAKLDKLDILENECWKLTSSQKTAEEKIKHLEQKIQEEQHQRRLIQDKAAQVRNTSSCIVPMITKVVCIQSCVLLVLKKNHTMPSHSVVANVQTVLHLMKYRSPCVTSQHPEELEKVASRRTGVYKSVSCSTSSSATENLSDLLLLIQDELGQMSFEHQELLKQIQETQDHDIREDLERELDCLVKQMEIKGDQICKLRKHQEHVRKHFFKQPLSSHSHISIHWKLPLGAFHSKDEPLPHHLLFANIVLKIA</sequence>
<dbReference type="InterPro" id="IPR024957">
    <property type="entry name" value="Cep57_MT-bd_dom"/>
</dbReference>
<accession>A0A8D2IYB0</accession>
<feature type="coiled-coil region" evidence="9">
    <location>
        <begin position="29"/>
        <end position="63"/>
    </location>
</feature>
<dbReference type="GO" id="GO:0043015">
    <property type="term" value="F:gamma-tubulin binding"/>
    <property type="evidence" value="ECO:0007669"/>
    <property type="project" value="InterPro"/>
</dbReference>
<dbReference type="GO" id="GO:0042802">
    <property type="term" value="F:identical protein binding"/>
    <property type="evidence" value="ECO:0007669"/>
    <property type="project" value="InterPro"/>
</dbReference>
<dbReference type="AlphaFoldDB" id="A0A8D2IYB0"/>
<keyword evidence="4" id="KW-0493">Microtubule</keyword>
<name>A0A8D2IYB0_VARKO</name>
<dbReference type="PANTHER" id="PTHR19336">
    <property type="entry name" value="UNCHARACTERIZED DUF1167"/>
    <property type="match status" value="1"/>
</dbReference>
<dbReference type="Pfam" id="PF06657">
    <property type="entry name" value="Cep57_MT_bd"/>
    <property type="match status" value="1"/>
</dbReference>
<dbReference type="GO" id="GO:0005813">
    <property type="term" value="C:centrosome"/>
    <property type="evidence" value="ECO:0007669"/>
    <property type="project" value="UniProtKB-SubCell"/>
</dbReference>
<reference evidence="12" key="2">
    <citation type="submission" date="2025-09" db="UniProtKB">
        <authorList>
            <consortium name="Ensembl"/>
        </authorList>
    </citation>
    <scope>IDENTIFICATION</scope>
</reference>
<dbReference type="PANTHER" id="PTHR19336:SF10">
    <property type="entry name" value="CENTROSOMAL PROTEIN CEP57L1"/>
    <property type="match status" value="1"/>
</dbReference>
<comment type="subcellular location">
    <subcellularLocation>
        <location evidence="1">Cytoplasm</location>
        <location evidence="1">Cytoskeleton</location>
        <location evidence="1">Microtubule organizing center</location>
        <location evidence="1">Centrosome</location>
    </subcellularLocation>
</comment>
<dbReference type="Pfam" id="PF14073">
    <property type="entry name" value="Cep57_CLD"/>
    <property type="match status" value="1"/>
</dbReference>
<evidence type="ECO:0000313" key="13">
    <source>
        <dbReference type="Proteomes" id="UP000694545"/>
    </source>
</evidence>
<dbReference type="OMA" id="LQTMQHY"/>
<feature type="domain" description="Cep57 centrosome microtubule-binding" evidence="10">
    <location>
        <begin position="276"/>
        <end position="346"/>
    </location>
</feature>
<dbReference type="Proteomes" id="UP000694545">
    <property type="component" value="Unplaced"/>
</dbReference>
<evidence type="ECO:0000256" key="6">
    <source>
        <dbReference type="ARBA" id="ARBA00023212"/>
    </source>
</evidence>
<comment type="similarity">
    <text evidence="2">Belongs to the translokin family.</text>
</comment>
<protein>
    <recommendedName>
        <fullName evidence="7">Centrosomal protein 57kDa-like protein 1</fullName>
    </recommendedName>
    <alternativeName>
        <fullName evidence="8">Cep57-related protein</fullName>
    </alternativeName>
</protein>
<evidence type="ECO:0000256" key="7">
    <source>
        <dbReference type="ARBA" id="ARBA00041218"/>
    </source>
</evidence>
<keyword evidence="13" id="KW-1185">Reference proteome</keyword>
<evidence type="ECO:0000256" key="4">
    <source>
        <dbReference type="ARBA" id="ARBA00022701"/>
    </source>
</evidence>
<evidence type="ECO:0000313" key="12">
    <source>
        <dbReference type="Ensembl" id="ENSVKKP00000007603.1"/>
    </source>
</evidence>
<evidence type="ECO:0000256" key="5">
    <source>
        <dbReference type="ARBA" id="ARBA00023054"/>
    </source>
</evidence>
<feature type="domain" description="Cep57 centrosome localisation" evidence="11">
    <location>
        <begin position="31"/>
        <end position="198"/>
    </location>
</feature>
<reference evidence="12" key="1">
    <citation type="submission" date="2025-08" db="UniProtKB">
        <authorList>
            <consortium name="Ensembl"/>
        </authorList>
    </citation>
    <scope>IDENTIFICATION</scope>
</reference>
<evidence type="ECO:0000256" key="3">
    <source>
        <dbReference type="ARBA" id="ARBA00022490"/>
    </source>
</evidence>
<evidence type="ECO:0000256" key="2">
    <source>
        <dbReference type="ARBA" id="ARBA00008179"/>
    </source>
</evidence>